<dbReference type="PANTHER" id="PTHR30244">
    <property type="entry name" value="TRANSAMINASE"/>
    <property type="match status" value="1"/>
</dbReference>
<dbReference type="PANTHER" id="PTHR30244:SF34">
    <property type="entry name" value="DTDP-4-AMINO-4,6-DIDEOXYGALACTOSE TRANSAMINASE"/>
    <property type="match status" value="1"/>
</dbReference>
<evidence type="ECO:0000256" key="2">
    <source>
        <dbReference type="RuleBase" id="RU004508"/>
    </source>
</evidence>
<dbReference type="SUPFAM" id="SSF53383">
    <property type="entry name" value="PLP-dependent transferases"/>
    <property type="match status" value="1"/>
</dbReference>
<dbReference type="EMBL" id="JASJEV010000004">
    <property type="protein sequence ID" value="MDJ1158184.1"/>
    <property type="molecule type" value="Genomic_DNA"/>
</dbReference>
<dbReference type="RefSeq" id="WP_283740184.1">
    <property type="nucleotide sequence ID" value="NZ_JASJEV010000004.1"/>
</dbReference>
<dbReference type="Gene3D" id="3.90.1150.10">
    <property type="entry name" value="Aspartate Aminotransferase, domain 1"/>
    <property type="match status" value="1"/>
</dbReference>
<evidence type="ECO:0000256" key="1">
    <source>
        <dbReference type="ARBA" id="ARBA00037999"/>
    </source>
</evidence>
<name>A0ABT7AH74_9HYPH</name>
<protein>
    <submittedName>
        <fullName evidence="3">Aminotransferase class I/II-fold pyridoxal phosphate-dependent enzyme</fullName>
    </submittedName>
</protein>
<reference evidence="3 4" key="1">
    <citation type="submission" date="2023-05" db="EMBL/GenBank/DDBJ databases">
        <title>Chelatococcus sp. nov., a moderately thermophilic bacterium isolated from hot spring microbial mat.</title>
        <authorList>
            <person name="Hu C.-J."/>
            <person name="Li W.-J."/>
        </authorList>
    </citation>
    <scope>NUCLEOTIDE SEQUENCE [LARGE SCALE GENOMIC DNA]</scope>
    <source>
        <strain evidence="3 4">SYSU G07232</strain>
    </source>
</reference>
<keyword evidence="3" id="KW-0808">Transferase</keyword>
<comment type="caution">
    <text evidence="3">The sequence shown here is derived from an EMBL/GenBank/DDBJ whole genome shotgun (WGS) entry which is preliminary data.</text>
</comment>
<accession>A0ABT7AH74</accession>
<keyword evidence="3" id="KW-0032">Aminotransferase</keyword>
<dbReference type="Pfam" id="PF01041">
    <property type="entry name" value="DegT_DnrJ_EryC1"/>
    <property type="match status" value="1"/>
</dbReference>
<dbReference type="PIRSF" id="PIRSF000390">
    <property type="entry name" value="PLP_StrS"/>
    <property type="match status" value="1"/>
</dbReference>
<organism evidence="3 4">
    <name type="scientific">Chelatococcus albus</name>
    <dbReference type="NCBI Taxonomy" id="3047466"/>
    <lineage>
        <taxon>Bacteria</taxon>
        <taxon>Pseudomonadati</taxon>
        <taxon>Pseudomonadota</taxon>
        <taxon>Alphaproteobacteria</taxon>
        <taxon>Hyphomicrobiales</taxon>
        <taxon>Chelatococcaceae</taxon>
        <taxon>Chelatococcus</taxon>
    </lineage>
</organism>
<dbReference type="Proteomes" id="UP001321492">
    <property type="component" value="Unassembled WGS sequence"/>
</dbReference>
<dbReference type="InterPro" id="IPR015424">
    <property type="entry name" value="PyrdxlP-dep_Trfase"/>
</dbReference>
<dbReference type="InterPro" id="IPR015422">
    <property type="entry name" value="PyrdxlP-dep_Trfase_small"/>
</dbReference>
<dbReference type="InterPro" id="IPR015421">
    <property type="entry name" value="PyrdxlP-dep_Trfase_major"/>
</dbReference>
<dbReference type="Gene3D" id="3.40.640.10">
    <property type="entry name" value="Type I PLP-dependent aspartate aminotransferase-like (Major domain)"/>
    <property type="match status" value="1"/>
</dbReference>
<dbReference type="InterPro" id="IPR000653">
    <property type="entry name" value="DegT/StrS_aminotransferase"/>
</dbReference>
<keyword evidence="4" id="KW-1185">Reference proteome</keyword>
<keyword evidence="2" id="KW-0663">Pyridoxal phosphate</keyword>
<dbReference type="CDD" id="cd00616">
    <property type="entry name" value="AHBA_syn"/>
    <property type="match status" value="1"/>
</dbReference>
<comment type="similarity">
    <text evidence="1 2">Belongs to the DegT/DnrJ/EryC1 family.</text>
</comment>
<evidence type="ECO:0000313" key="4">
    <source>
        <dbReference type="Proteomes" id="UP001321492"/>
    </source>
</evidence>
<gene>
    <name evidence="3" type="ORF">QNA08_08055</name>
</gene>
<sequence>MANPRIFLSPPQISEREYDLVREALDSNYVAPLGPMVDRFEAALARYTGFPHALALSSGTAALHLALRVLGVEAGDRVVVPSLTFIGSVVPVLYQGAEPIFVDSSAKDWLIDADMLDATLARLAREGRPAKAVIVVDLYGQPCDGALYAAICDRHGAALVVDAAESLGSTLRGRHAGHGAQITCLSFNGNKIITTSGGGALLSDDEALVRRARNLSQQARVPVAHYEHVEFGYNYRLSNILGAIGLAQLETIEDRVARRRALFDAYRDRLGGLPGLSFIPDIPEARCNRWLSVALFDKNVQAGPEEVRLALEAVNIEARAVWKPMHMQPLFRDAEMVGGRVAEDLFARGLCLPSGAQVDDDVLDRICAIVDRLVEAPEAVSP</sequence>
<dbReference type="GO" id="GO:0008483">
    <property type="term" value="F:transaminase activity"/>
    <property type="evidence" value="ECO:0007669"/>
    <property type="project" value="UniProtKB-KW"/>
</dbReference>
<proteinExistence type="inferred from homology"/>
<evidence type="ECO:0000313" key="3">
    <source>
        <dbReference type="EMBL" id="MDJ1158184.1"/>
    </source>
</evidence>